<evidence type="ECO:0000313" key="4">
    <source>
        <dbReference type="Proteomes" id="UP000244523"/>
    </source>
</evidence>
<sequence length="71" mass="7618">MTANVGTIDRIFRLILGIVLLALPFVSGLAVFDSTTATVLSVGVGIVMLATSTMRFCPLYRILGIQTCKTR</sequence>
<reference evidence="3 4" key="1">
    <citation type="submission" date="2018-04" db="EMBL/GenBank/DDBJ databases">
        <title>Genomic Encyclopedia of Archaeal and Bacterial Type Strains, Phase II (KMG-II): from individual species to whole genera.</title>
        <authorList>
            <person name="Goeker M."/>
        </authorList>
    </citation>
    <scope>NUCLEOTIDE SEQUENCE [LARGE SCALE GENOMIC DNA]</scope>
    <source>
        <strain evidence="3 4">DSM 29955</strain>
    </source>
</reference>
<dbReference type="RefSeq" id="WP_108385586.1">
    <property type="nucleotide sequence ID" value="NZ_QBUD01000002.1"/>
</dbReference>
<feature type="transmembrane region" description="Helical" evidence="1">
    <location>
        <begin position="38"/>
        <end position="63"/>
    </location>
</feature>
<accession>A0A2T6KMM4</accession>
<evidence type="ECO:0000256" key="1">
    <source>
        <dbReference type="SAM" id="Phobius"/>
    </source>
</evidence>
<proteinExistence type="predicted"/>
<evidence type="ECO:0000259" key="2">
    <source>
        <dbReference type="Pfam" id="PF11127"/>
    </source>
</evidence>
<feature type="transmembrane region" description="Helical" evidence="1">
    <location>
        <begin position="12"/>
        <end position="32"/>
    </location>
</feature>
<dbReference type="EMBL" id="QBUD01000002">
    <property type="protein sequence ID" value="PUB17473.1"/>
    <property type="molecule type" value="Genomic_DNA"/>
</dbReference>
<keyword evidence="1" id="KW-0472">Membrane</keyword>
<name>A0A2T6KMM4_9RHOB</name>
<keyword evidence="1" id="KW-1133">Transmembrane helix</keyword>
<dbReference type="Proteomes" id="UP000244523">
    <property type="component" value="Unassembled WGS sequence"/>
</dbReference>
<organism evidence="3 4">
    <name type="scientific">Yoonia sediminilitoris</name>
    <dbReference type="NCBI Taxonomy" id="1286148"/>
    <lineage>
        <taxon>Bacteria</taxon>
        <taxon>Pseudomonadati</taxon>
        <taxon>Pseudomonadota</taxon>
        <taxon>Alphaproteobacteria</taxon>
        <taxon>Rhodobacterales</taxon>
        <taxon>Paracoccaceae</taxon>
        <taxon>Yoonia</taxon>
    </lineage>
</organism>
<gene>
    <name evidence="3" type="ORF">C8N45_102485</name>
</gene>
<protein>
    <recommendedName>
        <fullName evidence="2">Inner membrane protein YgaP-like transmembrane domain-containing protein</fullName>
    </recommendedName>
</protein>
<evidence type="ECO:0000313" key="3">
    <source>
        <dbReference type="EMBL" id="PUB17473.1"/>
    </source>
</evidence>
<comment type="caution">
    <text evidence="3">The sequence shown here is derived from an EMBL/GenBank/DDBJ whole genome shotgun (WGS) entry which is preliminary data.</text>
</comment>
<dbReference type="OrthoDB" id="9804804at2"/>
<feature type="domain" description="Inner membrane protein YgaP-like transmembrane" evidence="2">
    <location>
        <begin position="1"/>
        <end position="70"/>
    </location>
</feature>
<dbReference type="Pfam" id="PF11127">
    <property type="entry name" value="YgaP-like_TM"/>
    <property type="match status" value="1"/>
</dbReference>
<keyword evidence="4" id="KW-1185">Reference proteome</keyword>
<keyword evidence="1" id="KW-0812">Transmembrane</keyword>
<dbReference type="AlphaFoldDB" id="A0A2T6KMM4"/>
<dbReference type="InterPro" id="IPR021309">
    <property type="entry name" value="YgaP-like_TM"/>
</dbReference>